<gene>
    <name evidence="1" type="ORF">ICJ55_05490</name>
</gene>
<name>A0A7H1BZS3_9PAST</name>
<evidence type="ECO:0000313" key="1">
    <source>
        <dbReference type="EMBL" id="QNS14228.1"/>
    </source>
</evidence>
<dbReference type="EMBL" id="CP061280">
    <property type="protein sequence ID" value="QNS14228.1"/>
    <property type="molecule type" value="Genomic_DNA"/>
</dbReference>
<evidence type="ECO:0000313" key="2">
    <source>
        <dbReference type="Proteomes" id="UP000576260"/>
    </source>
</evidence>
<dbReference type="AlphaFoldDB" id="A0A7H1BZS3"/>
<proteinExistence type="predicted"/>
<reference evidence="1 2" key="1">
    <citation type="submission" date="2020-09" db="EMBL/GenBank/DDBJ databases">
        <title>Mannheimia bovis sp.nov., isolated from a cow.</title>
        <authorList>
            <person name="Li F."/>
        </authorList>
    </citation>
    <scope>NUCLEOTIDE SEQUENCE [LARGE SCALE GENOMIC DNA]</scope>
    <source>
        <strain evidence="1 2">ZY190616</strain>
    </source>
</reference>
<accession>A0A7H1BZS3</accession>
<keyword evidence="2" id="KW-1185">Reference proteome</keyword>
<dbReference type="Proteomes" id="UP000576260">
    <property type="component" value="Chromosome"/>
</dbReference>
<dbReference type="RefSeq" id="WP_188155892.1">
    <property type="nucleotide sequence ID" value="NZ_CP061280.1"/>
</dbReference>
<sequence>MPIKTKKNKAPYSMIPEQATFSKNLPVYIPLFLADKTTRVQVVWELELENGERDSGKVKRNRIQFKRLPVGCHKLTVISGTPLLGQGTKIVACSLHIIDE</sequence>
<organism evidence="1 2">
    <name type="scientific">Mannheimia bovis</name>
    <dbReference type="NCBI Taxonomy" id="2770636"/>
    <lineage>
        <taxon>Bacteria</taxon>
        <taxon>Pseudomonadati</taxon>
        <taxon>Pseudomonadota</taxon>
        <taxon>Gammaproteobacteria</taxon>
        <taxon>Pasteurellales</taxon>
        <taxon>Pasteurellaceae</taxon>
        <taxon>Mannheimia</taxon>
    </lineage>
</organism>
<protein>
    <submittedName>
        <fullName evidence="1">Uncharacterized protein</fullName>
    </submittedName>
</protein>
<dbReference type="KEGG" id="mbos:ICJ55_05490"/>